<comment type="caution">
    <text evidence="2">The sequence shown here is derived from an EMBL/GenBank/DDBJ whole genome shotgun (WGS) entry which is preliminary data.</text>
</comment>
<dbReference type="RefSeq" id="WP_340541561.1">
    <property type="nucleotide sequence ID" value="NZ_JBBLXS010000183.1"/>
</dbReference>
<sequence length="206" mass="23525">MPAWLKTVPRHPKANAVQDACDAWRQAKANNGEAKFRSCHQSVATIKFKNGNYIKGVWFPQLTKGCGFESSQALPDFCGYGTQLVRDRRRWFAVIPEHIPASSTTQNKVIALDPGVRTFLTGYDGETVLEIGKGDIERIVRLCFHLDKLISRAYQKQVKAKQRRAILRAADKIRIKIRNLVDELHRQSASYLVRNYKVIFIPTFHT</sequence>
<dbReference type="Proteomes" id="UP001384579">
    <property type="component" value="Unassembled WGS sequence"/>
</dbReference>
<keyword evidence="3" id="KW-1185">Reference proteome</keyword>
<accession>A0ABU8YNZ0</accession>
<protein>
    <submittedName>
        <fullName evidence="2">Transposase</fullName>
    </submittedName>
</protein>
<proteinExistence type="predicted"/>
<dbReference type="PANTHER" id="PTHR36172">
    <property type="match status" value="1"/>
</dbReference>
<dbReference type="EMBL" id="JBBLXS010000183">
    <property type="protein sequence ID" value="MEK0186138.1"/>
    <property type="molecule type" value="Genomic_DNA"/>
</dbReference>
<evidence type="ECO:0000313" key="3">
    <source>
        <dbReference type="Proteomes" id="UP001384579"/>
    </source>
</evidence>
<dbReference type="InterPro" id="IPR051491">
    <property type="entry name" value="Recombinase/Transposase-rel"/>
</dbReference>
<organism evidence="2 3">
    <name type="scientific">Microcoleus anatoxicus PTRS2</name>
    <dbReference type="NCBI Taxonomy" id="2705321"/>
    <lineage>
        <taxon>Bacteria</taxon>
        <taxon>Bacillati</taxon>
        <taxon>Cyanobacteriota</taxon>
        <taxon>Cyanophyceae</taxon>
        <taxon>Oscillatoriophycideae</taxon>
        <taxon>Oscillatoriales</taxon>
        <taxon>Microcoleaceae</taxon>
        <taxon>Microcoleus</taxon>
        <taxon>Microcoleus anatoxicus</taxon>
    </lineage>
</organism>
<dbReference type="PANTHER" id="PTHR36172:SF1">
    <property type="entry name" value="RESOLVASE-RELATED"/>
    <property type="match status" value="1"/>
</dbReference>
<dbReference type="InterPro" id="IPR001959">
    <property type="entry name" value="Transposase"/>
</dbReference>
<name>A0ABU8YNZ0_9CYAN</name>
<evidence type="ECO:0000259" key="1">
    <source>
        <dbReference type="Pfam" id="PF01385"/>
    </source>
</evidence>
<feature type="domain" description="Probable transposase IS891/IS1136/IS1341" evidence="1">
    <location>
        <begin position="102"/>
        <end position="199"/>
    </location>
</feature>
<evidence type="ECO:0000313" key="2">
    <source>
        <dbReference type="EMBL" id="MEK0186138.1"/>
    </source>
</evidence>
<gene>
    <name evidence="2" type="ORF">WMG39_14955</name>
</gene>
<dbReference type="Pfam" id="PF01385">
    <property type="entry name" value="OrfB_IS605"/>
    <property type="match status" value="1"/>
</dbReference>
<feature type="non-terminal residue" evidence="2">
    <location>
        <position position="206"/>
    </location>
</feature>
<reference evidence="2 3" key="1">
    <citation type="journal article" date="2020" name="Harmful Algae">
        <title>Molecular and morphological characterization of a novel dihydroanatoxin-a producing Microcoleus species (cyanobacteria) from the Russian River, California, USA.</title>
        <authorList>
            <person name="Conklin K.Y."/>
            <person name="Stancheva R."/>
            <person name="Otten T.G."/>
            <person name="Fadness R."/>
            <person name="Boyer G.L."/>
            <person name="Read B."/>
            <person name="Zhang X."/>
            <person name="Sheath R.G."/>
        </authorList>
    </citation>
    <scope>NUCLEOTIDE SEQUENCE [LARGE SCALE GENOMIC DNA]</scope>
    <source>
        <strain evidence="2 3">PTRS2</strain>
    </source>
</reference>